<reference evidence="1" key="2">
    <citation type="submission" date="2022-06" db="UniProtKB">
        <authorList>
            <consortium name="EnsemblMetazoa"/>
        </authorList>
    </citation>
    <scope>IDENTIFICATION</scope>
    <source>
        <strain evidence="1">DF5081</strain>
    </source>
</reference>
<evidence type="ECO:0008006" key="3">
    <source>
        <dbReference type="Google" id="ProtNLM"/>
    </source>
</evidence>
<evidence type="ECO:0000313" key="1">
    <source>
        <dbReference type="EnsemblMetazoa" id="CJA36836b.1"/>
    </source>
</evidence>
<dbReference type="PANTHER" id="PTHR33939:SF1">
    <property type="entry name" value="DUF4371 DOMAIN-CONTAINING PROTEIN"/>
    <property type="match status" value="1"/>
</dbReference>
<dbReference type="PANTHER" id="PTHR33939">
    <property type="entry name" value="PROTEIN CBG22215"/>
    <property type="match status" value="1"/>
</dbReference>
<reference evidence="2" key="1">
    <citation type="submission" date="2010-08" db="EMBL/GenBank/DDBJ databases">
        <authorList>
            <consortium name="Caenorhabditis japonica Sequencing Consortium"/>
            <person name="Wilson R.K."/>
        </authorList>
    </citation>
    <scope>NUCLEOTIDE SEQUENCE [LARGE SCALE GENOMIC DNA]</scope>
    <source>
        <strain evidence="2">DF5081</strain>
    </source>
</reference>
<dbReference type="Gene3D" id="3.30.420.10">
    <property type="entry name" value="Ribonuclease H-like superfamily/Ribonuclease H"/>
    <property type="match status" value="1"/>
</dbReference>
<keyword evidence="2" id="KW-1185">Reference proteome</keyword>
<organism evidence="1 2">
    <name type="scientific">Caenorhabditis japonica</name>
    <dbReference type="NCBI Taxonomy" id="281687"/>
    <lineage>
        <taxon>Eukaryota</taxon>
        <taxon>Metazoa</taxon>
        <taxon>Ecdysozoa</taxon>
        <taxon>Nematoda</taxon>
        <taxon>Chromadorea</taxon>
        <taxon>Rhabditida</taxon>
        <taxon>Rhabditina</taxon>
        <taxon>Rhabditomorpha</taxon>
        <taxon>Rhabditoidea</taxon>
        <taxon>Rhabditidae</taxon>
        <taxon>Peloderinae</taxon>
        <taxon>Caenorhabditis</taxon>
    </lineage>
</organism>
<accession>A0A8R1INZ0</accession>
<sequence length="498" mass="57091">MEHVCTRSLAITPWEDLVSNVYDALSVIKAKLGENAKGRIFNNISKLSSALLGVSPFSANERSRPLLNPETARQVPMKLSKKAKQRRAAEKVSLDEKKRIHAYFQMCWQKEEPVTLSSLLEWEQRAYFGYFDETWVFEGMVSREAWQIRDRDMYQKARLVCAECPVPGPKKGASRGKRGIVVAVITEDGILKETENFYISGCKSKDQKEDYHTEMTADLYEKMAMETIIPQLARAAAAKGRPAVLVKDNASYHCRVLEKAPTKQDRKKVIVEFLAKHGIVMSIATHKAQLVEKMEELIKLKGGRWAFKKFVVDEFAKQNGVIAVRLPPYHCFLNPIEMVWAQMKQKVMKQCKTTTPLTEVRLKTLAFLRSFPAENAEALFRHVYNYELDVLVVLRNMKHSQNQEREDEQQDSQEICEMDENGNWSRNFDITLLEDSDDAAFEEENELEAIREIELVLDSSGNGEDAEETMQTAWRQDVLSSSLAWANEDDIIFDAEEE</sequence>
<dbReference type="Proteomes" id="UP000005237">
    <property type="component" value="Unassembled WGS sequence"/>
</dbReference>
<dbReference type="InterPro" id="IPR036397">
    <property type="entry name" value="RNaseH_sf"/>
</dbReference>
<dbReference type="GO" id="GO:0003676">
    <property type="term" value="F:nucleic acid binding"/>
    <property type="evidence" value="ECO:0007669"/>
    <property type="project" value="InterPro"/>
</dbReference>
<protein>
    <recommendedName>
        <fullName evidence="3">Tc1-like transposase DDE domain-containing protein</fullName>
    </recommendedName>
</protein>
<proteinExistence type="predicted"/>
<name>A0A8R1INZ0_CAEJA</name>
<dbReference type="EnsemblMetazoa" id="CJA36836b.1">
    <property type="protein sequence ID" value="CJA36836b.1"/>
    <property type="gene ID" value="WBGene00212683"/>
</dbReference>
<dbReference type="AlphaFoldDB" id="A0A8R1INZ0"/>
<evidence type="ECO:0000313" key="2">
    <source>
        <dbReference type="Proteomes" id="UP000005237"/>
    </source>
</evidence>